<dbReference type="Proteomes" id="UP001265259">
    <property type="component" value="Unassembled WGS sequence"/>
</dbReference>
<protein>
    <submittedName>
        <fullName evidence="4">D-amino acid dehydrogenase</fullName>
        <ecNumber evidence="4">1.4.99.-</ecNumber>
    </submittedName>
</protein>
<evidence type="ECO:0000313" key="5">
    <source>
        <dbReference type="Proteomes" id="UP001265259"/>
    </source>
</evidence>
<comment type="similarity">
    <text evidence="1">Belongs to the DadA oxidoreductase family.</text>
</comment>
<reference evidence="4 5" key="1">
    <citation type="submission" date="2023-09" db="EMBL/GenBank/DDBJ databases">
        <authorList>
            <person name="Rey-Velasco X."/>
        </authorList>
    </citation>
    <scope>NUCLEOTIDE SEQUENCE [LARGE SCALE GENOMIC DNA]</scope>
    <source>
        <strain evidence="4 5">F158</strain>
    </source>
</reference>
<name>A0ABU3DL75_9RHOB</name>
<evidence type="ECO:0000256" key="2">
    <source>
        <dbReference type="ARBA" id="ARBA00023002"/>
    </source>
</evidence>
<evidence type="ECO:0000259" key="3">
    <source>
        <dbReference type="Pfam" id="PF01266"/>
    </source>
</evidence>
<evidence type="ECO:0000256" key="1">
    <source>
        <dbReference type="ARBA" id="ARBA00009410"/>
    </source>
</evidence>
<organism evidence="4 5">
    <name type="scientific">Tropicimonas omnivorans</name>
    <dbReference type="NCBI Taxonomy" id="3075590"/>
    <lineage>
        <taxon>Bacteria</taxon>
        <taxon>Pseudomonadati</taxon>
        <taxon>Pseudomonadota</taxon>
        <taxon>Alphaproteobacteria</taxon>
        <taxon>Rhodobacterales</taxon>
        <taxon>Roseobacteraceae</taxon>
        <taxon>Tropicimonas</taxon>
    </lineage>
</organism>
<dbReference type="EC" id="1.4.99.-" evidence="4"/>
<dbReference type="PANTHER" id="PTHR13847:SF280">
    <property type="entry name" value="D-AMINO ACID DEHYDROGENASE"/>
    <property type="match status" value="1"/>
</dbReference>
<dbReference type="SUPFAM" id="SSF54373">
    <property type="entry name" value="FAD-linked reductases, C-terminal domain"/>
    <property type="match status" value="1"/>
</dbReference>
<dbReference type="RefSeq" id="WP_311693772.1">
    <property type="nucleotide sequence ID" value="NZ_JAVRHL010000004.1"/>
</dbReference>
<dbReference type="Gene3D" id="3.50.50.60">
    <property type="entry name" value="FAD/NAD(P)-binding domain"/>
    <property type="match status" value="2"/>
</dbReference>
<proteinExistence type="inferred from homology"/>
<evidence type="ECO:0000313" key="4">
    <source>
        <dbReference type="EMBL" id="MDT0684358.1"/>
    </source>
</evidence>
<dbReference type="NCBIfam" id="NF001933">
    <property type="entry name" value="PRK00711.1"/>
    <property type="match status" value="1"/>
</dbReference>
<dbReference type="InterPro" id="IPR006076">
    <property type="entry name" value="FAD-dep_OxRdtase"/>
</dbReference>
<gene>
    <name evidence="4" type="ORF">RM543_16875</name>
</gene>
<feature type="domain" description="FAD dependent oxidoreductase" evidence="3">
    <location>
        <begin position="2"/>
        <end position="398"/>
    </location>
</feature>
<comment type="caution">
    <text evidence="4">The sequence shown here is derived from an EMBL/GenBank/DDBJ whole genome shotgun (WGS) entry which is preliminary data.</text>
</comment>
<dbReference type="SUPFAM" id="SSF51905">
    <property type="entry name" value="FAD/NAD(P)-binding domain"/>
    <property type="match status" value="1"/>
</dbReference>
<sequence>MRVIVIGAGIVGIASAWYLTKDGHDVTVLERREGPAEETSFGNAGGVCPGFAGPWAAPGMPLKALRWMFRDEAPLKIRPSLEPARLSWLAQFTRNCTSDRFAANKAAMQRIAHFSKACLQELRAETGISYDHGTGGVVQVFSTRDEMEAGRRSAEILDRLDIPHRLLGSDELTAAEPGLARSEVDFTGGLHLTTDETGDCHLFCEALARLAAEAGCTFRYGVDAASIDRAEGRASGVRLRDGEQLGADAVVVATGPWARELLDPLGIRVPVYPVKGYSMSVEIGEDAFAPASSVMDEHSKVMITRLGSRIRAAGVAEIAGFDRAMPKAVIESLKARVARLFPGAADYEAATFWHGFRPMTPDGPAIIRESRVPKLYLNVGHGSNGWTQGCGAAKVLAAEISGRPSPLA</sequence>
<keyword evidence="5" id="KW-1185">Reference proteome</keyword>
<dbReference type="Gene3D" id="3.30.9.10">
    <property type="entry name" value="D-Amino Acid Oxidase, subunit A, domain 2"/>
    <property type="match status" value="1"/>
</dbReference>
<dbReference type="PANTHER" id="PTHR13847">
    <property type="entry name" value="SARCOSINE DEHYDROGENASE-RELATED"/>
    <property type="match status" value="1"/>
</dbReference>
<dbReference type="GO" id="GO:0016491">
    <property type="term" value="F:oxidoreductase activity"/>
    <property type="evidence" value="ECO:0007669"/>
    <property type="project" value="UniProtKB-KW"/>
</dbReference>
<dbReference type="EMBL" id="JAVRHL010000004">
    <property type="protein sequence ID" value="MDT0684358.1"/>
    <property type="molecule type" value="Genomic_DNA"/>
</dbReference>
<dbReference type="Pfam" id="PF01266">
    <property type="entry name" value="DAO"/>
    <property type="match status" value="1"/>
</dbReference>
<accession>A0ABU3DL75</accession>
<dbReference type="InterPro" id="IPR036188">
    <property type="entry name" value="FAD/NAD-bd_sf"/>
</dbReference>
<keyword evidence="2 4" id="KW-0560">Oxidoreductase</keyword>